<gene>
    <name evidence="10" type="ORF">GPM918_LOCUS22956</name>
    <name evidence="9" type="ORF">OVA965_LOCUS9925</name>
    <name evidence="12" type="ORF">SRO942_LOCUS22955</name>
    <name evidence="11" type="ORF">TMI583_LOCUS9921</name>
</gene>
<dbReference type="Proteomes" id="UP000682733">
    <property type="component" value="Unassembled WGS sequence"/>
</dbReference>
<evidence type="ECO:0000313" key="13">
    <source>
        <dbReference type="Proteomes" id="UP000663829"/>
    </source>
</evidence>
<dbReference type="Proteomes" id="UP000677228">
    <property type="component" value="Unassembled WGS sequence"/>
</dbReference>
<dbReference type="OrthoDB" id="2156679at2759"/>
<dbReference type="EMBL" id="CAJOBA010003583">
    <property type="protein sequence ID" value="CAF3686723.1"/>
    <property type="molecule type" value="Genomic_DNA"/>
</dbReference>
<evidence type="ECO:0000256" key="1">
    <source>
        <dbReference type="ARBA" id="ARBA00004141"/>
    </source>
</evidence>
<dbReference type="GO" id="GO:0035673">
    <property type="term" value="F:oligopeptide transmembrane transporter activity"/>
    <property type="evidence" value="ECO:0007669"/>
    <property type="project" value="InterPro"/>
</dbReference>
<dbReference type="AlphaFoldDB" id="A0A814VJ22"/>
<dbReference type="GO" id="GO:0016020">
    <property type="term" value="C:membrane"/>
    <property type="evidence" value="ECO:0007669"/>
    <property type="project" value="UniProtKB-SubCell"/>
</dbReference>
<accession>A0A814VJ22</accession>
<evidence type="ECO:0000256" key="3">
    <source>
        <dbReference type="ARBA" id="ARBA00022692"/>
    </source>
</evidence>
<feature type="transmembrane region" description="Helical" evidence="8">
    <location>
        <begin position="305"/>
        <end position="322"/>
    </location>
</feature>
<evidence type="ECO:0000313" key="9">
    <source>
        <dbReference type="EMBL" id="CAF0907025.1"/>
    </source>
</evidence>
<comment type="caution">
    <text evidence="10">The sequence shown here is derived from an EMBL/GenBank/DDBJ whole genome shotgun (WGS) entry which is preliminary data.</text>
</comment>
<evidence type="ECO:0000256" key="6">
    <source>
        <dbReference type="ARBA" id="ARBA00022989"/>
    </source>
</evidence>
<feature type="transmembrane region" description="Helical" evidence="8">
    <location>
        <begin position="411"/>
        <end position="434"/>
    </location>
</feature>
<dbReference type="Proteomes" id="UP000663829">
    <property type="component" value="Unassembled WGS sequence"/>
</dbReference>
<dbReference type="InterPro" id="IPR004813">
    <property type="entry name" value="OPT"/>
</dbReference>
<evidence type="ECO:0000256" key="4">
    <source>
        <dbReference type="ARBA" id="ARBA00022856"/>
    </source>
</evidence>
<organism evidence="10 13">
    <name type="scientific">Didymodactylos carnosus</name>
    <dbReference type="NCBI Taxonomy" id="1234261"/>
    <lineage>
        <taxon>Eukaryota</taxon>
        <taxon>Metazoa</taxon>
        <taxon>Spiralia</taxon>
        <taxon>Gnathifera</taxon>
        <taxon>Rotifera</taxon>
        <taxon>Eurotatoria</taxon>
        <taxon>Bdelloidea</taxon>
        <taxon>Philodinida</taxon>
        <taxon>Philodinidae</taxon>
        <taxon>Didymodactylos</taxon>
    </lineage>
</organism>
<reference evidence="10" key="1">
    <citation type="submission" date="2021-02" db="EMBL/GenBank/DDBJ databases">
        <authorList>
            <person name="Nowell W R."/>
        </authorList>
    </citation>
    <scope>NUCLEOTIDE SEQUENCE</scope>
</reference>
<feature type="transmembrane region" description="Helical" evidence="8">
    <location>
        <begin position="375"/>
        <end position="399"/>
    </location>
</feature>
<name>A0A814VJ22_9BILA</name>
<protein>
    <recommendedName>
        <fullName evidence="14">Oligopeptide transporter</fullName>
    </recommendedName>
</protein>
<keyword evidence="5" id="KW-0653">Protein transport</keyword>
<dbReference type="Pfam" id="PF03169">
    <property type="entry name" value="OPT"/>
    <property type="match status" value="2"/>
</dbReference>
<dbReference type="PANTHER" id="PTHR22601">
    <property type="entry name" value="ISP4 LIKE PROTEIN"/>
    <property type="match status" value="1"/>
</dbReference>
<keyword evidence="13" id="KW-1185">Reference proteome</keyword>
<dbReference type="GO" id="GO:0015031">
    <property type="term" value="P:protein transport"/>
    <property type="evidence" value="ECO:0007669"/>
    <property type="project" value="UniProtKB-KW"/>
</dbReference>
<evidence type="ECO:0000256" key="8">
    <source>
        <dbReference type="SAM" id="Phobius"/>
    </source>
</evidence>
<evidence type="ECO:0008006" key="14">
    <source>
        <dbReference type="Google" id="ProtNLM"/>
    </source>
</evidence>
<dbReference type="EMBL" id="CAJOBC010008024">
    <property type="protein sequence ID" value="CAF3950360.1"/>
    <property type="molecule type" value="Genomic_DNA"/>
</dbReference>
<dbReference type="Proteomes" id="UP000681722">
    <property type="component" value="Unassembled WGS sequence"/>
</dbReference>
<proteinExistence type="predicted"/>
<keyword evidence="6 8" id="KW-1133">Transmembrane helix</keyword>
<comment type="subcellular location">
    <subcellularLocation>
        <location evidence="1">Membrane</location>
        <topology evidence="1">Multi-pass membrane protein</topology>
    </subcellularLocation>
</comment>
<keyword evidence="4" id="KW-0571">Peptide transport</keyword>
<dbReference type="EMBL" id="CAJNOK010003582">
    <property type="protein sequence ID" value="CAF0907025.1"/>
    <property type="molecule type" value="Genomic_DNA"/>
</dbReference>
<dbReference type="EMBL" id="CAJNOQ010008023">
    <property type="protein sequence ID" value="CAF1186113.1"/>
    <property type="molecule type" value="Genomic_DNA"/>
</dbReference>
<keyword evidence="2" id="KW-0813">Transport</keyword>
<evidence type="ECO:0000256" key="2">
    <source>
        <dbReference type="ARBA" id="ARBA00022448"/>
    </source>
</evidence>
<sequence length="463" mass="52762">MESGMLESGLFEEKESVRGSESSSIAIQLIDGVKNLTRNVSNKKVYIKEGSLSMGGWSASDKFPVILKNMICGQSGSDLIKRSAAFTIDDIKKQLMNKTMTSLAYILMIQTCIRNVEFVSIGQPMKQKITASSSLENDEVHVAVEKYENQAYSDLGKSRLNMEEDHTINDYIDSEQASFEETLGIVSNTDDPKTECMTFRSLFLSLLFTCLMSALNQYADFKTNSYDFPSILVLLLAYPMGKLMEFCLPGRSIEVGRWSISLNPGRFSIKEHALIFVTAWVSEWTTSSLDVIVIRQTSDGKQTNFSTGIFFVISANVIGYGMADPRRVFGTNSIYANMLWLILIGAILPIVFWILSNKIFINQKWLKYVHIPIMFYPMSFLVDKPAGSFTSWLLIGFLFHTCIRRWWWDRYALLFSAAMDAGVQISLFFIYFIFQYRNVYFPKWWGTQNACPLSSANYYKKFP</sequence>
<evidence type="ECO:0000256" key="7">
    <source>
        <dbReference type="ARBA" id="ARBA00023136"/>
    </source>
</evidence>
<keyword evidence="7 8" id="KW-0472">Membrane</keyword>
<evidence type="ECO:0000313" key="11">
    <source>
        <dbReference type="EMBL" id="CAF3686723.1"/>
    </source>
</evidence>
<feature type="transmembrane region" description="Helical" evidence="8">
    <location>
        <begin position="334"/>
        <end position="355"/>
    </location>
</feature>
<evidence type="ECO:0000313" key="12">
    <source>
        <dbReference type="EMBL" id="CAF3950360.1"/>
    </source>
</evidence>
<evidence type="ECO:0000256" key="5">
    <source>
        <dbReference type="ARBA" id="ARBA00022927"/>
    </source>
</evidence>
<keyword evidence="3 8" id="KW-0812">Transmembrane</keyword>
<evidence type="ECO:0000313" key="10">
    <source>
        <dbReference type="EMBL" id="CAF1186113.1"/>
    </source>
</evidence>
<dbReference type="InterPro" id="IPR004648">
    <property type="entry name" value="Oligpept_transpt"/>
</dbReference>